<reference evidence="2 3" key="1">
    <citation type="submission" date="2020-08" db="EMBL/GenBank/DDBJ databases">
        <title>Plant Genome Project.</title>
        <authorList>
            <person name="Zhang R.-G."/>
        </authorList>
    </citation>
    <scope>NUCLEOTIDE SEQUENCE [LARGE SCALE GENOMIC DNA]</scope>
    <source>
        <tissue evidence="2">Rhizome</tissue>
    </source>
</reference>
<feature type="compositionally biased region" description="Basic and acidic residues" evidence="1">
    <location>
        <begin position="255"/>
        <end position="270"/>
    </location>
</feature>
<dbReference type="Gene3D" id="2.40.50.100">
    <property type="match status" value="1"/>
</dbReference>
<proteinExistence type="predicted"/>
<dbReference type="PANTHER" id="PTHR23151">
    <property type="entry name" value="DIHYDROLIPOAMIDE ACETYL/SUCCINYL-TRANSFERASE-RELATED"/>
    <property type="match status" value="1"/>
</dbReference>
<gene>
    <name evidence="2" type="ORF">ZIOFF_051150</name>
</gene>
<feature type="region of interest" description="Disordered" evidence="1">
    <location>
        <begin position="115"/>
        <end position="141"/>
    </location>
</feature>
<evidence type="ECO:0000313" key="2">
    <source>
        <dbReference type="EMBL" id="KAG6489869.1"/>
    </source>
</evidence>
<dbReference type="AlphaFoldDB" id="A0A8J5FLJ9"/>
<comment type="caution">
    <text evidence="2">The sequence shown here is derived from an EMBL/GenBank/DDBJ whole genome shotgun (WGS) entry which is preliminary data.</text>
</comment>
<dbReference type="PANTHER" id="PTHR23151:SF90">
    <property type="entry name" value="DIHYDROLIPOYLLYSINE-RESIDUE ACETYLTRANSFERASE COMPONENT OF PYRUVATE DEHYDROGENASE COMPLEX, MITOCHONDRIAL-RELATED"/>
    <property type="match status" value="1"/>
</dbReference>
<organism evidence="2 3">
    <name type="scientific">Zingiber officinale</name>
    <name type="common">Ginger</name>
    <name type="synonym">Amomum zingiber</name>
    <dbReference type="NCBI Taxonomy" id="94328"/>
    <lineage>
        <taxon>Eukaryota</taxon>
        <taxon>Viridiplantae</taxon>
        <taxon>Streptophyta</taxon>
        <taxon>Embryophyta</taxon>
        <taxon>Tracheophyta</taxon>
        <taxon>Spermatophyta</taxon>
        <taxon>Magnoliopsida</taxon>
        <taxon>Liliopsida</taxon>
        <taxon>Zingiberales</taxon>
        <taxon>Zingiberaceae</taxon>
        <taxon>Zingiber</taxon>
    </lineage>
</organism>
<dbReference type="GO" id="GO:0004742">
    <property type="term" value="F:dihydrolipoyllysine-residue acetyltransferase activity"/>
    <property type="evidence" value="ECO:0007669"/>
    <property type="project" value="TreeGrafter"/>
</dbReference>
<accession>A0A8J5FLJ9</accession>
<dbReference type="InterPro" id="IPR011053">
    <property type="entry name" value="Single_hybrid_motif"/>
</dbReference>
<evidence type="ECO:0000313" key="3">
    <source>
        <dbReference type="Proteomes" id="UP000734854"/>
    </source>
</evidence>
<name>A0A8J5FLJ9_ZINOF</name>
<dbReference type="CDD" id="cd06849">
    <property type="entry name" value="lipoyl_domain"/>
    <property type="match status" value="1"/>
</dbReference>
<dbReference type="InterPro" id="IPR045257">
    <property type="entry name" value="E2/Pdx1"/>
</dbReference>
<sequence>MTRRGQWLNRTRRLEEEKAAWTAVDQGQGLGTVRLGAFGVGIGNFQEIGPMDTNLKPHNSTWLQKADLLFVARPQGSRSAVACGQAKLRRSAPVVPPLGSAEGWGLFDVSAEPPMVDLQPGGRPARRGPRKQDPPQPPLKRMGHFVEEESLLEKSDWEAAANLTALLKKLYHGNVAMQRRTKPSSSWQSYCGRFTVTTALSVLHAIRARQLKLKLEARVPYLLETDKATVEMECMEEGYLAKIIHGDGSKEIKVGEEEGDIEKFKDDKVSESAGPTEVQPPSEPAQSKKDICCAFLYSTAEFSHDIVFGKEARGRVRGMGFGVTPSKVGASVQQNRTIASGDICSGIGNEIGSNRDINIGAKKSGDFGHIFQSNLRNVSRGYICVNTKCKLLHWSTDELVVAEGRIASTDPNTKVHHVILGGSCWKV</sequence>
<keyword evidence="3" id="KW-1185">Reference proteome</keyword>
<dbReference type="SUPFAM" id="SSF51230">
    <property type="entry name" value="Single hybrid motif"/>
    <property type="match status" value="1"/>
</dbReference>
<protein>
    <submittedName>
        <fullName evidence="2">Uncharacterized protein</fullName>
    </submittedName>
</protein>
<dbReference type="Proteomes" id="UP000734854">
    <property type="component" value="Unassembled WGS sequence"/>
</dbReference>
<evidence type="ECO:0000256" key="1">
    <source>
        <dbReference type="SAM" id="MobiDB-lite"/>
    </source>
</evidence>
<dbReference type="GO" id="GO:0045254">
    <property type="term" value="C:pyruvate dehydrogenase complex"/>
    <property type="evidence" value="ECO:0007669"/>
    <property type="project" value="InterPro"/>
</dbReference>
<feature type="region of interest" description="Disordered" evidence="1">
    <location>
        <begin position="255"/>
        <end position="285"/>
    </location>
</feature>
<dbReference type="EMBL" id="JACMSC010000014">
    <property type="protein sequence ID" value="KAG6489869.1"/>
    <property type="molecule type" value="Genomic_DNA"/>
</dbReference>
<dbReference type="GO" id="GO:0006086">
    <property type="term" value="P:pyruvate decarboxylation to acetyl-CoA"/>
    <property type="evidence" value="ECO:0007669"/>
    <property type="project" value="InterPro"/>
</dbReference>